<proteinExistence type="predicted"/>
<comment type="caution">
    <text evidence="1">The sequence shown here is derived from an EMBL/GenBank/DDBJ whole genome shotgun (WGS) entry which is preliminary data.</text>
</comment>
<evidence type="ECO:0000313" key="2">
    <source>
        <dbReference type="Proteomes" id="UP000265520"/>
    </source>
</evidence>
<organism evidence="1 2">
    <name type="scientific">Trifolium medium</name>
    <dbReference type="NCBI Taxonomy" id="97028"/>
    <lineage>
        <taxon>Eukaryota</taxon>
        <taxon>Viridiplantae</taxon>
        <taxon>Streptophyta</taxon>
        <taxon>Embryophyta</taxon>
        <taxon>Tracheophyta</taxon>
        <taxon>Spermatophyta</taxon>
        <taxon>Magnoliopsida</taxon>
        <taxon>eudicotyledons</taxon>
        <taxon>Gunneridae</taxon>
        <taxon>Pentapetalae</taxon>
        <taxon>rosids</taxon>
        <taxon>fabids</taxon>
        <taxon>Fabales</taxon>
        <taxon>Fabaceae</taxon>
        <taxon>Papilionoideae</taxon>
        <taxon>50 kb inversion clade</taxon>
        <taxon>NPAAA clade</taxon>
        <taxon>Hologalegina</taxon>
        <taxon>IRL clade</taxon>
        <taxon>Trifolieae</taxon>
        <taxon>Trifolium</taxon>
    </lineage>
</organism>
<accession>A0A392RYH3</accession>
<evidence type="ECO:0000313" key="1">
    <source>
        <dbReference type="EMBL" id="MCI41449.1"/>
    </source>
</evidence>
<protein>
    <submittedName>
        <fullName evidence="1">Uncharacterized protein</fullName>
    </submittedName>
</protein>
<sequence length="48" mass="5590">MLAQRAYQRACWLSLAEARNFQIPVGFLSLSLAQRAWQDSIFYFGFSM</sequence>
<name>A0A392RYH3_9FABA</name>
<dbReference type="EMBL" id="LXQA010292441">
    <property type="protein sequence ID" value="MCI41449.1"/>
    <property type="molecule type" value="Genomic_DNA"/>
</dbReference>
<dbReference type="Proteomes" id="UP000265520">
    <property type="component" value="Unassembled WGS sequence"/>
</dbReference>
<feature type="non-terminal residue" evidence="1">
    <location>
        <position position="48"/>
    </location>
</feature>
<keyword evidence="2" id="KW-1185">Reference proteome</keyword>
<dbReference type="AlphaFoldDB" id="A0A392RYH3"/>
<reference evidence="1 2" key="1">
    <citation type="journal article" date="2018" name="Front. Plant Sci.">
        <title>Red Clover (Trifolium pratense) and Zigzag Clover (T. medium) - A Picture of Genomic Similarities and Differences.</title>
        <authorList>
            <person name="Dluhosova J."/>
            <person name="Istvanek J."/>
            <person name="Nedelnik J."/>
            <person name="Repkova J."/>
        </authorList>
    </citation>
    <scope>NUCLEOTIDE SEQUENCE [LARGE SCALE GENOMIC DNA]</scope>
    <source>
        <strain evidence="2">cv. 10/8</strain>
        <tissue evidence="1">Leaf</tissue>
    </source>
</reference>